<evidence type="ECO:0000313" key="2">
    <source>
        <dbReference type="Proteomes" id="UP001597045"/>
    </source>
</evidence>
<sequence>GFMWLAEVADVLRTRLGVKVPTRRLPDLAVRVVSLFDKELRQVVPELGVRTVHQTTAAATTLGWKPRPLADTIVDCARSLGA</sequence>
<feature type="non-terminal residue" evidence="1">
    <location>
        <position position="1"/>
    </location>
</feature>
<name>A0ABW3MQT4_9PSEU</name>
<reference evidence="2" key="1">
    <citation type="journal article" date="2019" name="Int. J. Syst. Evol. Microbiol.">
        <title>The Global Catalogue of Microorganisms (GCM) 10K type strain sequencing project: providing services to taxonomists for standard genome sequencing and annotation.</title>
        <authorList>
            <consortium name="The Broad Institute Genomics Platform"/>
            <consortium name="The Broad Institute Genome Sequencing Center for Infectious Disease"/>
            <person name="Wu L."/>
            <person name="Ma J."/>
        </authorList>
    </citation>
    <scope>NUCLEOTIDE SEQUENCE [LARGE SCALE GENOMIC DNA]</scope>
    <source>
        <strain evidence="2">JCM 31486</strain>
    </source>
</reference>
<evidence type="ECO:0008006" key="3">
    <source>
        <dbReference type="Google" id="ProtNLM"/>
    </source>
</evidence>
<gene>
    <name evidence="1" type="ORF">ACFQ1S_45980</name>
</gene>
<proteinExistence type="predicted"/>
<comment type="caution">
    <text evidence="1">The sequence shown here is derived from an EMBL/GenBank/DDBJ whole genome shotgun (WGS) entry which is preliminary data.</text>
</comment>
<keyword evidence="2" id="KW-1185">Reference proteome</keyword>
<protein>
    <recommendedName>
        <fullName evidence="3">Epimerase</fullName>
    </recommendedName>
</protein>
<evidence type="ECO:0000313" key="1">
    <source>
        <dbReference type="EMBL" id="MFD1052423.1"/>
    </source>
</evidence>
<dbReference type="Gene3D" id="3.40.50.720">
    <property type="entry name" value="NAD(P)-binding Rossmann-like Domain"/>
    <property type="match status" value="1"/>
</dbReference>
<dbReference type="Proteomes" id="UP001597045">
    <property type="component" value="Unassembled WGS sequence"/>
</dbReference>
<accession>A0ABW3MQT4</accession>
<dbReference type="EMBL" id="JBHTIS010004406">
    <property type="protein sequence ID" value="MFD1052423.1"/>
    <property type="molecule type" value="Genomic_DNA"/>
</dbReference>
<organism evidence="1 2">
    <name type="scientific">Kibdelosporangium lantanae</name>
    <dbReference type="NCBI Taxonomy" id="1497396"/>
    <lineage>
        <taxon>Bacteria</taxon>
        <taxon>Bacillati</taxon>
        <taxon>Actinomycetota</taxon>
        <taxon>Actinomycetes</taxon>
        <taxon>Pseudonocardiales</taxon>
        <taxon>Pseudonocardiaceae</taxon>
        <taxon>Kibdelosporangium</taxon>
    </lineage>
</organism>